<dbReference type="GO" id="GO:0003676">
    <property type="term" value="F:nucleic acid binding"/>
    <property type="evidence" value="ECO:0007669"/>
    <property type="project" value="InterPro"/>
</dbReference>
<dbReference type="InterPro" id="IPR012337">
    <property type="entry name" value="RNaseH-like_sf"/>
</dbReference>
<protein>
    <recommendedName>
        <fullName evidence="2">Integrase catalytic domain-containing protein</fullName>
    </recommendedName>
</protein>
<dbReference type="AlphaFoldDB" id="U4UTX2"/>
<evidence type="ECO:0000313" key="4">
    <source>
        <dbReference type="Proteomes" id="UP000030742"/>
    </source>
</evidence>
<dbReference type="PANTHER" id="PTHR37984:SF15">
    <property type="entry name" value="INTEGRASE CATALYTIC DOMAIN-CONTAINING PROTEIN"/>
    <property type="match status" value="1"/>
</dbReference>
<dbReference type="PANTHER" id="PTHR37984">
    <property type="entry name" value="PROTEIN CBG26694"/>
    <property type="match status" value="1"/>
</dbReference>
<evidence type="ECO:0000259" key="2">
    <source>
        <dbReference type="PROSITE" id="PS50994"/>
    </source>
</evidence>
<name>U4UTX2_DENPD</name>
<evidence type="ECO:0000313" key="3">
    <source>
        <dbReference type="EMBL" id="ERL95973.1"/>
    </source>
</evidence>
<reference evidence="3 4" key="1">
    <citation type="journal article" date="2013" name="Genome Biol.">
        <title>Draft genome of the mountain pine beetle, Dendroctonus ponderosae Hopkins, a major forest pest.</title>
        <authorList>
            <person name="Keeling C.I."/>
            <person name="Yuen M.M."/>
            <person name="Liao N.Y."/>
            <person name="Docking T.R."/>
            <person name="Chan S.K."/>
            <person name="Taylor G.A."/>
            <person name="Palmquist D.L."/>
            <person name="Jackman S.D."/>
            <person name="Nguyen A."/>
            <person name="Li M."/>
            <person name="Henderson H."/>
            <person name="Janes J.K."/>
            <person name="Zhao Y."/>
            <person name="Pandoh P."/>
            <person name="Moore R."/>
            <person name="Sperling F.A."/>
            <person name="Huber D.P."/>
            <person name="Birol I."/>
            <person name="Jones S.J."/>
            <person name="Bohlmann J."/>
        </authorList>
    </citation>
    <scope>NUCLEOTIDE SEQUENCE</scope>
</reference>
<proteinExistence type="predicted"/>
<gene>
    <name evidence="3" type="ORF">D910_00717</name>
</gene>
<dbReference type="EMBL" id="KI209046">
    <property type="protein sequence ID" value="ERL95973.1"/>
    <property type="molecule type" value="Genomic_DNA"/>
</dbReference>
<evidence type="ECO:0000256" key="1">
    <source>
        <dbReference type="SAM" id="Coils"/>
    </source>
</evidence>
<dbReference type="SUPFAM" id="SSF53098">
    <property type="entry name" value="Ribonuclease H-like"/>
    <property type="match status" value="1"/>
</dbReference>
<dbReference type="Proteomes" id="UP000030742">
    <property type="component" value="Unassembled WGS sequence"/>
</dbReference>
<dbReference type="STRING" id="77166.U4UTX2"/>
<feature type="coiled-coil region" evidence="1">
    <location>
        <begin position="199"/>
        <end position="226"/>
    </location>
</feature>
<dbReference type="Gene3D" id="3.30.420.10">
    <property type="entry name" value="Ribonuclease H-like superfamily/Ribonuclease H"/>
    <property type="match status" value="1"/>
</dbReference>
<accession>U4UTX2</accession>
<dbReference type="PROSITE" id="PS50994">
    <property type="entry name" value="INTEGRASE"/>
    <property type="match status" value="1"/>
</dbReference>
<sequence>MFKIGQHYQKTIKLPYTLLVLTETTGKPFQLLHMDTFKYDNQNFLTIIDTFSKLGQAFPIQGKTSIEICENLLQYFSFYGLPERIISDNGTEFKNEIVQELLKSHKIDIHFTTPFHHESNSPIERFHSTLIEHLRILRTRFKIENIKTLMQYALIAYNNSIHSSTHFTPFEITFGHTNSRDPCDLINSSFYSDYVLTHRDKLQHLYKDLQNKLEIKKENIINKQNTLGPDQFQFIGQTVYKANSKRNKKENKFMGPFEITEILENNKVRIINKINKKQEIIHITELKTLVVAGSSHMQLQT</sequence>
<keyword evidence="1" id="KW-0175">Coiled coil</keyword>
<dbReference type="Pfam" id="PF00665">
    <property type="entry name" value="rve"/>
    <property type="match status" value="1"/>
</dbReference>
<dbReference type="InterPro" id="IPR001584">
    <property type="entry name" value="Integrase_cat-core"/>
</dbReference>
<dbReference type="GO" id="GO:0015074">
    <property type="term" value="P:DNA integration"/>
    <property type="evidence" value="ECO:0007669"/>
    <property type="project" value="InterPro"/>
</dbReference>
<dbReference type="InterPro" id="IPR036397">
    <property type="entry name" value="RNaseH_sf"/>
</dbReference>
<feature type="domain" description="Integrase catalytic" evidence="2">
    <location>
        <begin position="24"/>
        <end position="177"/>
    </location>
</feature>
<dbReference type="InterPro" id="IPR050951">
    <property type="entry name" value="Retrovirus_Pol_polyprotein"/>
</dbReference>
<organism evidence="3 4">
    <name type="scientific">Dendroctonus ponderosae</name>
    <name type="common">Mountain pine beetle</name>
    <dbReference type="NCBI Taxonomy" id="77166"/>
    <lineage>
        <taxon>Eukaryota</taxon>
        <taxon>Metazoa</taxon>
        <taxon>Ecdysozoa</taxon>
        <taxon>Arthropoda</taxon>
        <taxon>Hexapoda</taxon>
        <taxon>Insecta</taxon>
        <taxon>Pterygota</taxon>
        <taxon>Neoptera</taxon>
        <taxon>Endopterygota</taxon>
        <taxon>Coleoptera</taxon>
        <taxon>Polyphaga</taxon>
        <taxon>Cucujiformia</taxon>
        <taxon>Curculionidae</taxon>
        <taxon>Scolytinae</taxon>
        <taxon>Dendroctonus</taxon>
    </lineage>
</organism>